<feature type="compositionally biased region" description="Polar residues" evidence="1">
    <location>
        <begin position="185"/>
        <end position="199"/>
    </location>
</feature>
<comment type="caution">
    <text evidence="3">The sequence shown here is derived from an EMBL/GenBank/DDBJ whole genome shotgun (WGS) entry which is preliminary data.</text>
</comment>
<name>A0A9P8LF71_9PEZI</name>
<feature type="region of interest" description="Disordered" evidence="1">
    <location>
        <begin position="518"/>
        <end position="577"/>
    </location>
</feature>
<feature type="compositionally biased region" description="Polar residues" evidence="1">
    <location>
        <begin position="902"/>
        <end position="916"/>
    </location>
</feature>
<feature type="compositionally biased region" description="Polar residues" evidence="1">
    <location>
        <begin position="625"/>
        <end position="640"/>
    </location>
</feature>
<accession>A0A9P8LF71</accession>
<feature type="region of interest" description="Disordered" evidence="1">
    <location>
        <begin position="1263"/>
        <end position="1404"/>
    </location>
</feature>
<feature type="region of interest" description="Disordered" evidence="1">
    <location>
        <begin position="140"/>
        <end position="168"/>
    </location>
</feature>
<feature type="region of interest" description="Disordered" evidence="1">
    <location>
        <begin position="841"/>
        <end position="874"/>
    </location>
</feature>
<feature type="region of interest" description="Disordered" evidence="1">
    <location>
        <begin position="891"/>
        <end position="1008"/>
    </location>
</feature>
<feature type="compositionally biased region" description="Polar residues" evidence="1">
    <location>
        <begin position="395"/>
        <end position="416"/>
    </location>
</feature>
<organism evidence="3 4">
    <name type="scientific">Trichoglossum hirsutum</name>
    <dbReference type="NCBI Taxonomy" id="265104"/>
    <lineage>
        <taxon>Eukaryota</taxon>
        <taxon>Fungi</taxon>
        <taxon>Dikarya</taxon>
        <taxon>Ascomycota</taxon>
        <taxon>Pezizomycotina</taxon>
        <taxon>Geoglossomycetes</taxon>
        <taxon>Geoglossales</taxon>
        <taxon>Geoglossaceae</taxon>
        <taxon>Trichoglossum</taxon>
    </lineage>
</organism>
<feature type="region of interest" description="Disordered" evidence="1">
    <location>
        <begin position="380"/>
        <end position="491"/>
    </location>
</feature>
<feature type="region of interest" description="Disordered" evidence="1">
    <location>
        <begin position="1683"/>
        <end position="1714"/>
    </location>
</feature>
<feature type="region of interest" description="Disordered" evidence="1">
    <location>
        <begin position="1"/>
        <end position="73"/>
    </location>
</feature>
<proteinExistence type="predicted"/>
<feature type="compositionally biased region" description="Polar residues" evidence="1">
    <location>
        <begin position="309"/>
        <end position="323"/>
    </location>
</feature>
<feature type="compositionally biased region" description="Low complexity" evidence="1">
    <location>
        <begin position="1330"/>
        <end position="1346"/>
    </location>
</feature>
<sequence length="1714" mass="187346">MSSNDFNYSKEYRLHQGETVQQPITAIDSHGQRHGSNSSTPYYRPPPTSSVSYPANYHSQPYQSRPMDSSSYPDYNSQWYSDVPTRNISRQALETGAVGGVDMNSDQRTSSQRNTKVLSYDTSALGSLAYASGLQYSGAGNGQMPQDANESVSISQPAHTQQPQTQYRSSIRNLAAAAAEIANGYQQPGSDSANTSDRQSVVGRSHRAPPMPSESISPITASTSSYLQASNTAQKSPNPKVTSYFRPSMGNISSIENRDPSNISSTIPGTYQPSKNQQAYQYENSHAQSRIDSQPPIQRQAHPQVHPYSHSQNKTHASSTQTREANEWRRGTLPATTHAQRLSTAQTFHQAKTSSEQSKSVPSQANQNLLSHSLRRPHEALQSNTVSYQQQQQQHDSVPTHSPNNGQTSHPPSQVLHQHKPSGLTTQGQLNHQLSNPNSSKVISPTLHAQYPQQLDESALSSSTKGNTVQHIQRPQNSSTSTPMTVNPNHVYNPYHERRRLVEVAEAEHAKQAASQAALSAAAAASSQPQQKLRHPVADNRSLSQWNNNLRVEDTTGDSKDPVNGTGEVKVPETTNGKDIGEAKKRHIIGKILDLMQEDPALFNNAIEELKTHTAIPSRLEQQQAVYPTPSQCSPSNASGRTAMEAKTSAKSHLRNRKPVNLPPPRPTDRQTSILTITQHSESEQPQQHVSTLPQPFRAAFHLTPSSTVVHNSGYPQPQQPKSTLTPSHGAAQGTPLESTFAQSFQPIQPQPSTGMPQTSPVKSASIWPEAEKETLGINAVRFLTSIPENYKKVVTSQQICAILDRNPNYVELCETIEAMGFRLDRIKFAKALLATVPDSHYTRPRAGEPPPANNIEGSAQNSARAPPLAIGNRHGQNTQASIAASDMNAIAGNDGRAHPPSGSTIVHSQPHALNSGTPTPTGNPTKRSRGGPRKAINPTQPKPDTASRSHVRREDDNDNATLNDRNNGSNNTQNSAGIYRRQQTSVTHSGIEGTSQGSHSHKDFRPSNLANFHSAVHSTPLNHNKASMSGTERIHGDYGGLIDSASLKGHARGRNPFRAASNASFSQPPKTPNFSPSKLLIPPSLPAPKESTHVHGFSSADIEQLAQDPYDLEPELPDHLAYLERCRRADHDQSQATGASATNVGFATKAVNMGLPSRADSATSTPQSTSAPQSRISKTARLRSAFRVKRRPRDGVGNTLAYNPKKISRDLLIAVGKHPATRPLNAHIERIKHKANYVQIRAELGAIYWDSVDPGLPALEAANKTEPTAEMDTDEDTPKTTHRTQRQLSENDEAARDDERINSGSSNSRSENTSPIPGGASTLKRKSRSSISSPSPSPSSGAVPSTFENETPSSSGDTDQQNRSFLVDAPTGNSERRRLATTPAQPSKLRNEVAPDSPASRLSSSPIVVIPSRFPSVLAEYTPYAADQAENIFMAKSPAYDPGPSGHMVFKCEWLDCNAELHNFAALRKHVTTVHRVKETHGLYQCHWRGCGKVIEHYDEKGKLGLVKRPVNFQNVASLDYHMEQEHLTSIRRTLGLGPRAGPEDEDVSETSERYLTDMEGRRLMPLSSFTNWRGKNVTESIASSPPGAESHRLPTFLTDKRPADADLPPRMKAKRVAAITAYERVLKHYQTAGPTVVVPPSCTFDPDKNRRATLKSEALYMVVKGSYDPIQMILDKGKADHSSRVEEDVFNKEKEHQDKGPEIGWNEAEFHE</sequence>
<feature type="region of interest" description="Disordered" evidence="1">
    <location>
        <begin position="625"/>
        <end position="671"/>
    </location>
</feature>
<feature type="compositionally biased region" description="Low complexity" evidence="1">
    <location>
        <begin position="1303"/>
        <end position="1315"/>
    </location>
</feature>
<feature type="region of interest" description="Disordered" evidence="1">
    <location>
        <begin position="343"/>
        <end position="367"/>
    </location>
</feature>
<dbReference type="Proteomes" id="UP000750711">
    <property type="component" value="Unassembled WGS sequence"/>
</dbReference>
<feature type="region of interest" description="Disordered" evidence="1">
    <location>
        <begin position="1157"/>
        <end position="1179"/>
    </location>
</feature>
<reference evidence="3" key="1">
    <citation type="submission" date="2021-03" db="EMBL/GenBank/DDBJ databases">
        <title>Comparative genomics and phylogenomic investigation of the class Geoglossomycetes provide insights into ecological specialization and systematics.</title>
        <authorList>
            <person name="Melie T."/>
            <person name="Pirro S."/>
            <person name="Miller A.N."/>
            <person name="Quandt A."/>
        </authorList>
    </citation>
    <scope>NUCLEOTIDE SEQUENCE</scope>
    <source>
        <strain evidence="3">CAQ_001_2017</strain>
    </source>
</reference>
<feature type="compositionally biased region" description="Basic and acidic residues" evidence="1">
    <location>
        <begin position="551"/>
        <end position="561"/>
    </location>
</feature>
<feature type="compositionally biased region" description="Polar residues" evidence="1">
    <location>
        <begin position="1062"/>
        <end position="1075"/>
    </location>
</feature>
<feature type="compositionally biased region" description="Polar residues" evidence="1">
    <location>
        <begin position="250"/>
        <end position="297"/>
    </location>
</feature>
<evidence type="ECO:0000313" key="4">
    <source>
        <dbReference type="Proteomes" id="UP000750711"/>
    </source>
</evidence>
<evidence type="ECO:0000256" key="1">
    <source>
        <dbReference type="SAM" id="MobiDB-lite"/>
    </source>
</evidence>
<feature type="region of interest" description="Disordered" evidence="1">
    <location>
        <begin position="1048"/>
        <end position="1098"/>
    </location>
</feature>
<evidence type="ECO:0000313" key="3">
    <source>
        <dbReference type="EMBL" id="KAH0563058.1"/>
    </source>
</evidence>
<keyword evidence="4" id="KW-1185">Reference proteome</keyword>
<feature type="compositionally biased region" description="Low complexity" evidence="1">
    <location>
        <begin position="917"/>
        <end position="926"/>
    </location>
</feature>
<dbReference type="PROSITE" id="PS00028">
    <property type="entry name" value="ZINC_FINGER_C2H2_1"/>
    <property type="match status" value="1"/>
</dbReference>
<feature type="compositionally biased region" description="Low complexity" evidence="1">
    <location>
        <begin position="518"/>
        <end position="531"/>
    </location>
</feature>
<feature type="compositionally biased region" description="Polar residues" evidence="1">
    <location>
        <begin position="451"/>
        <end position="490"/>
    </location>
</feature>
<feature type="compositionally biased region" description="Low complexity" evidence="1">
    <location>
        <begin position="1162"/>
        <end position="1175"/>
    </location>
</feature>
<feature type="compositionally biased region" description="Polar residues" evidence="1">
    <location>
        <begin position="541"/>
        <end position="550"/>
    </location>
</feature>
<feature type="compositionally biased region" description="Polar residues" evidence="1">
    <location>
        <begin position="143"/>
        <end position="168"/>
    </location>
</feature>
<feature type="region of interest" description="Disordered" evidence="1">
    <location>
        <begin position="185"/>
        <end position="327"/>
    </location>
</feature>
<feature type="compositionally biased region" description="Polar residues" evidence="1">
    <location>
        <begin position="214"/>
        <end position="241"/>
    </location>
</feature>
<feature type="compositionally biased region" description="Polar residues" evidence="1">
    <location>
        <begin position="57"/>
        <end position="73"/>
    </location>
</feature>
<feature type="region of interest" description="Disordered" evidence="1">
    <location>
        <begin position="707"/>
        <end position="735"/>
    </location>
</feature>
<feature type="compositionally biased region" description="Polar residues" evidence="1">
    <location>
        <begin position="960"/>
        <end position="999"/>
    </location>
</feature>
<dbReference type="SMART" id="SM00355">
    <property type="entry name" value="ZnF_C2H2"/>
    <property type="match status" value="2"/>
</dbReference>
<feature type="compositionally biased region" description="Polar residues" evidence="1">
    <location>
        <begin position="1347"/>
        <end position="1365"/>
    </location>
</feature>
<feature type="compositionally biased region" description="Basic and acidic residues" evidence="1">
    <location>
        <begin position="1683"/>
        <end position="1703"/>
    </location>
</feature>
<evidence type="ECO:0000259" key="2">
    <source>
        <dbReference type="PROSITE" id="PS00028"/>
    </source>
</evidence>
<gene>
    <name evidence="3" type="ORF">GP486_002377</name>
</gene>
<dbReference type="EMBL" id="JAGHQM010000260">
    <property type="protein sequence ID" value="KAH0563058.1"/>
    <property type="molecule type" value="Genomic_DNA"/>
</dbReference>
<dbReference type="InterPro" id="IPR013087">
    <property type="entry name" value="Znf_C2H2_type"/>
</dbReference>
<feature type="compositionally biased region" description="Polar residues" evidence="1">
    <location>
        <begin position="707"/>
        <end position="727"/>
    </location>
</feature>
<protein>
    <recommendedName>
        <fullName evidence="2">C2H2-type domain-containing protein</fullName>
    </recommendedName>
</protein>
<feature type="domain" description="C2H2-type" evidence="2">
    <location>
        <begin position="1453"/>
        <end position="1476"/>
    </location>
</feature>
<feature type="compositionally biased region" description="Polar residues" evidence="1">
    <location>
        <begin position="423"/>
        <end position="443"/>
    </location>
</feature>